<comment type="caution">
    <text evidence="1">The sequence shown here is derived from an EMBL/GenBank/DDBJ whole genome shotgun (WGS) entry which is preliminary data.</text>
</comment>
<proteinExistence type="predicted"/>
<gene>
    <name evidence="1" type="ORF">HCN44_007964</name>
</gene>
<protein>
    <submittedName>
        <fullName evidence="1">Uncharacterized protein</fullName>
    </submittedName>
</protein>
<evidence type="ECO:0000313" key="1">
    <source>
        <dbReference type="EMBL" id="KAF7989290.1"/>
    </source>
</evidence>
<organism evidence="1 2">
    <name type="scientific">Aphidius gifuensis</name>
    <name type="common">Parasitoid wasp</name>
    <dbReference type="NCBI Taxonomy" id="684658"/>
    <lineage>
        <taxon>Eukaryota</taxon>
        <taxon>Metazoa</taxon>
        <taxon>Ecdysozoa</taxon>
        <taxon>Arthropoda</taxon>
        <taxon>Hexapoda</taxon>
        <taxon>Insecta</taxon>
        <taxon>Pterygota</taxon>
        <taxon>Neoptera</taxon>
        <taxon>Endopterygota</taxon>
        <taxon>Hymenoptera</taxon>
        <taxon>Apocrita</taxon>
        <taxon>Ichneumonoidea</taxon>
        <taxon>Braconidae</taxon>
        <taxon>Aphidiinae</taxon>
        <taxon>Aphidius</taxon>
    </lineage>
</organism>
<dbReference type="EMBL" id="JACMRX010000005">
    <property type="protein sequence ID" value="KAF7989290.1"/>
    <property type="molecule type" value="Genomic_DNA"/>
</dbReference>
<accession>A0A834XPW3</accession>
<name>A0A834XPW3_APHGI</name>
<reference evidence="1 2" key="1">
    <citation type="submission" date="2020-08" db="EMBL/GenBank/DDBJ databases">
        <title>Aphidius gifuensis genome sequencing and assembly.</title>
        <authorList>
            <person name="Du Z."/>
        </authorList>
    </citation>
    <scope>NUCLEOTIDE SEQUENCE [LARGE SCALE GENOMIC DNA]</scope>
    <source>
        <strain evidence="1">YNYX2018</strain>
        <tissue evidence="1">Adults</tissue>
    </source>
</reference>
<dbReference type="AlphaFoldDB" id="A0A834XPW3"/>
<keyword evidence="2" id="KW-1185">Reference proteome</keyword>
<dbReference type="Proteomes" id="UP000639338">
    <property type="component" value="Unassembled WGS sequence"/>
</dbReference>
<evidence type="ECO:0000313" key="2">
    <source>
        <dbReference type="Proteomes" id="UP000639338"/>
    </source>
</evidence>
<sequence>MVMSNTSDFLIDNTIINYDNHQIVDHCYTVPITIHDIQQKNNICKNNESVFIDSGTQTVQSAEIDDVIPTISTRINTLNEDYFNGYAMSSPSPTFSDMSS</sequence>